<feature type="region of interest" description="Disordered" evidence="2">
    <location>
        <begin position="58"/>
        <end position="82"/>
    </location>
</feature>
<dbReference type="EMBL" id="JBHSSF010000009">
    <property type="protein sequence ID" value="MFC6175774.1"/>
    <property type="molecule type" value="Genomic_DNA"/>
</dbReference>
<accession>A0ABW1RMX8</accession>
<evidence type="ECO:0000256" key="2">
    <source>
        <dbReference type="SAM" id="MobiDB-lite"/>
    </source>
</evidence>
<evidence type="ECO:0000256" key="1">
    <source>
        <dbReference type="SAM" id="Coils"/>
    </source>
</evidence>
<evidence type="ECO:0000259" key="3">
    <source>
        <dbReference type="Pfam" id="PF13007"/>
    </source>
</evidence>
<evidence type="ECO:0000313" key="5">
    <source>
        <dbReference type="Proteomes" id="UP001596288"/>
    </source>
</evidence>
<proteinExistence type="predicted"/>
<feature type="domain" description="Transposase TnpC homeodomain" evidence="3">
    <location>
        <begin position="29"/>
        <end position="97"/>
    </location>
</feature>
<reference evidence="5" key="1">
    <citation type="journal article" date="2019" name="Int. J. Syst. Evol. Microbiol.">
        <title>The Global Catalogue of Microorganisms (GCM) 10K type strain sequencing project: providing services to taxonomists for standard genome sequencing and annotation.</title>
        <authorList>
            <consortium name="The Broad Institute Genomics Platform"/>
            <consortium name="The Broad Institute Genome Sequencing Center for Infectious Disease"/>
            <person name="Wu L."/>
            <person name="Ma J."/>
        </authorList>
    </citation>
    <scope>NUCLEOTIDE SEQUENCE [LARGE SCALE GENOMIC DNA]</scope>
    <source>
        <strain evidence="5">CCM 8927</strain>
    </source>
</reference>
<organism evidence="4 5">
    <name type="scientific">Companilactobacillus huachuanensis</name>
    <dbReference type="NCBI Taxonomy" id="2559914"/>
    <lineage>
        <taxon>Bacteria</taxon>
        <taxon>Bacillati</taxon>
        <taxon>Bacillota</taxon>
        <taxon>Bacilli</taxon>
        <taxon>Lactobacillales</taxon>
        <taxon>Lactobacillaceae</taxon>
        <taxon>Companilactobacillus</taxon>
    </lineage>
</organism>
<evidence type="ECO:0000313" key="4">
    <source>
        <dbReference type="EMBL" id="MFC6175774.1"/>
    </source>
</evidence>
<gene>
    <name evidence="4" type="ORF">ACFQAV_02940</name>
</gene>
<keyword evidence="5" id="KW-1185">Reference proteome</keyword>
<dbReference type="Proteomes" id="UP001596288">
    <property type="component" value="Unassembled WGS sequence"/>
</dbReference>
<dbReference type="InterPro" id="IPR024463">
    <property type="entry name" value="Transposase_TnpC_homeodom"/>
</dbReference>
<name>A0ABW1RMX8_9LACO</name>
<comment type="caution">
    <text evidence="4">The sequence shown here is derived from an EMBL/GenBank/DDBJ whole genome shotgun (WGS) entry which is preliminary data.</text>
</comment>
<keyword evidence="1" id="KW-0175">Coiled coil</keyword>
<dbReference type="Pfam" id="PF13007">
    <property type="entry name" value="LZ_Tnp_IS66"/>
    <property type="match status" value="1"/>
</dbReference>
<sequence>MADVIKILEKQLNESNKRNEQLQQQVAYLTELIREMNREMFGKSKEDIQVDGQQSLFEDTAPQVPVQDEATTEVSSYKRKSKGTKADKLANFPVEIVERELTDSERECNNCGTHMIDMGSVEARSELILIPATIE</sequence>
<feature type="coiled-coil region" evidence="1">
    <location>
        <begin position="5"/>
        <end position="39"/>
    </location>
</feature>
<dbReference type="RefSeq" id="WP_376987295.1">
    <property type="nucleotide sequence ID" value="NZ_JBHSSF010000009.1"/>
</dbReference>
<protein>
    <recommendedName>
        <fullName evidence="3">Transposase TnpC homeodomain domain-containing protein</fullName>
    </recommendedName>
</protein>